<protein>
    <submittedName>
        <fullName evidence="3">Flagellar brake protein</fullName>
    </submittedName>
</protein>
<feature type="domain" description="PilZ" evidence="1">
    <location>
        <begin position="99"/>
        <end position="205"/>
    </location>
</feature>
<proteinExistence type="predicted"/>
<feature type="domain" description="Type III secretion system flagellar brake protein YcgR PilZN" evidence="2">
    <location>
        <begin position="4"/>
        <end position="90"/>
    </location>
</feature>
<organism evidence="3 4">
    <name type="scientific">Lederbergia graminis</name>
    <dbReference type="NCBI Taxonomy" id="735518"/>
    <lineage>
        <taxon>Bacteria</taxon>
        <taxon>Bacillati</taxon>
        <taxon>Bacillota</taxon>
        <taxon>Bacilli</taxon>
        <taxon>Bacillales</taxon>
        <taxon>Bacillaceae</taxon>
        <taxon>Lederbergia</taxon>
    </lineage>
</organism>
<dbReference type="RefSeq" id="WP_382346534.1">
    <property type="nucleotide sequence ID" value="NZ_JBHSMC010000001.1"/>
</dbReference>
<comment type="caution">
    <text evidence="3">The sequence shown here is derived from an EMBL/GenBank/DDBJ whole genome shotgun (WGS) entry which is preliminary data.</text>
</comment>
<dbReference type="EMBL" id="JBHSMC010000001">
    <property type="protein sequence ID" value="MFC5463267.1"/>
    <property type="molecule type" value="Genomic_DNA"/>
</dbReference>
<keyword evidence="3" id="KW-0966">Cell projection</keyword>
<keyword evidence="3" id="KW-0969">Cilium</keyword>
<dbReference type="InterPro" id="IPR009926">
    <property type="entry name" value="T3SS_YcgR_PilZN"/>
</dbReference>
<dbReference type="SUPFAM" id="SSF141371">
    <property type="entry name" value="PilZ domain-like"/>
    <property type="match status" value="1"/>
</dbReference>
<evidence type="ECO:0000313" key="4">
    <source>
        <dbReference type="Proteomes" id="UP001596147"/>
    </source>
</evidence>
<keyword evidence="4" id="KW-1185">Reference proteome</keyword>
<dbReference type="InterPro" id="IPR009875">
    <property type="entry name" value="PilZ_domain"/>
</dbReference>
<evidence type="ECO:0000259" key="2">
    <source>
        <dbReference type="Pfam" id="PF12945"/>
    </source>
</evidence>
<accession>A0ABW0LEH4</accession>
<evidence type="ECO:0000313" key="3">
    <source>
        <dbReference type="EMBL" id="MFC5463267.1"/>
    </source>
</evidence>
<reference evidence="4" key="1">
    <citation type="journal article" date="2019" name="Int. J. Syst. Evol. Microbiol.">
        <title>The Global Catalogue of Microorganisms (GCM) 10K type strain sequencing project: providing services to taxonomists for standard genome sequencing and annotation.</title>
        <authorList>
            <consortium name="The Broad Institute Genomics Platform"/>
            <consortium name="The Broad Institute Genome Sequencing Center for Infectious Disease"/>
            <person name="Wu L."/>
            <person name="Ma J."/>
        </authorList>
    </citation>
    <scope>NUCLEOTIDE SEQUENCE [LARGE SCALE GENOMIC DNA]</scope>
    <source>
        <strain evidence="4">CGMCC 1.12237</strain>
    </source>
</reference>
<keyword evidence="3" id="KW-0282">Flagellum</keyword>
<evidence type="ECO:0000259" key="1">
    <source>
        <dbReference type="Pfam" id="PF07238"/>
    </source>
</evidence>
<sequence>MFTIGMEIIIELSEENQGEKLKATIEDYNNDKLYISYPIGVDSKKTKYLITDELLHVNFVHQETHVAYTFQSQVIGREMNSIPLLVLTLPPFEQMSKIQRRQFVRVEASLDISLQFVDTEDFLPTTTFDISAGGCSAILPNDMHLNPGVKGNAYIIIPSTTEPHYMKVSCQVIRTFTHNKINLVSLQFSDISKHDQQLIIRYCFEKQLEYRKKGVHIE</sequence>
<dbReference type="Pfam" id="PF07238">
    <property type="entry name" value="PilZ"/>
    <property type="match status" value="1"/>
</dbReference>
<dbReference type="Proteomes" id="UP001596147">
    <property type="component" value="Unassembled WGS sequence"/>
</dbReference>
<gene>
    <name evidence="3" type="ORF">ACFPM4_00720</name>
</gene>
<dbReference type="Gene3D" id="2.40.10.220">
    <property type="entry name" value="predicted glycosyltransferase like domains"/>
    <property type="match status" value="1"/>
</dbReference>
<dbReference type="Pfam" id="PF12945">
    <property type="entry name" value="PilZNR"/>
    <property type="match status" value="1"/>
</dbReference>
<name>A0ABW0LEH4_9BACI</name>